<sequence>DWWWLEEPIAQIGTSGFKLNLNKCEILPLKPCAVSSACNNLIKSAVKYFGMQITKDKKDLEKLNIWDKLQTLNEEAKLLTDGKHKGVVIV</sequence>
<accession>A0A3B4B1Z1</accession>
<evidence type="ECO:0008006" key="3">
    <source>
        <dbReference type="Google" id="ProtNLM"/>
    </source>
</evidence>
<evidence type="ECO:0000313" key="2">
    <source>
        <dbReference type="Proteomes" id="UP000261520"/>
    </source>
</evidence>
<dbReference type="AlphaFoldDB" id="A0A3B4B1Z1"/>
<evidence type="ECO:0000313" key="1">
    <source>
        <dbReference type="Ensembl" id="ENSPMGP00000022694.1"/>
    </source>
</evidence>
<name>A0A3B4B1Z1_9GOBI</name>
<dbReference type="Ensembl" id="ENSPMGT00000024169.1">
    <property type="protein sequence ID" value="ENSPMGP00000022694.1"/>
    <property type="gene ID" value="ENSPMGG00000018361.1"/>
</dbReference>
<protein>
    <recommendedName>
        <fullName evidence="3">Reverse transcriptase domain-containing protein</fullName>
    </recommendedName>
</protein>
<reference evidence="1" key="1">
    <citation type="submission" date="2025-08" db="UniProtKB">
        <authorList>
            <consortium name="Ensembl"/>
        </authorList>
    </citation>
    <scope>IDENTIFICATION</scope>
</reference>
<reference evidence="1" key="2">
    <citation type="submission" date="2025-09" db="UniProtKB">
        <authorList>
            <consortium name="Ensembl"/>
        </authorList>
    </citation>
    <scope>IDENTIFICATION</scope>
</reference>
<dbReference type="Proteomes" id="UP000261520">
    <property type="component" value="Unplaced"/>
</dbReference>
<dbReference type="STRING" id="409849.ENSPMGP00000022694"/>
<organism evidence="1 2">
    <name type="scientific">Periophthalmus magnuspinnatus</name>
    <dbReference type="NCBI Taxonomy" id="409849"/>
    <lineage>
        <taxon>Eukaryota</taxon>
        <taxon>Metazoa</taxon>
        <taxon>Chordata</taxon>
        <taxon>Craniata</taxon>
        <taxon>Vertebrata</taxon>
        <taxon>Euteleostomi</taxon>
        <taxon>Actinopterygii</taxon>
        <taxon>Neopterygii</taxon>
        <taxon>Teleostei</taxon>
        <taxon>Neoteleostei</taxon>
        <taxon>Acanthomorphata</taxon>
        <taxon>Gobiaria</taxon>
        <taxon>Gobiiformes</taxon>
        <taxon>Gobioidei</taxon>
        <taxon>Gobiidae</taxon>
        <taxon>Oxudercinae</taxon>
        <taxon>Periophthalmus</taxon>
    </lineage>
</organism>
<keyword evidence="2" id="KW-1185">Reference proteome</keyword>
<proteinExistence type="predicted"/>